<keyword evidence="4" id="KW-0238">DNA-binding</keyword>
<feature type="compositionally biased region" description="Gly residues" evidence="9">
    <location>
        <begin position="35"/>
        <end position="66"/>
    </location>
</feature>
<dbReference type="CDD" id="cd00067">
    <property type="entry name" value="GAL4"/>
    <property type="match status" value="1"/>
</dbReference>
<dbReference type="SUPFAM" id="SSF57701">
    <property type="entry name" value="Zn2/Cys6 DNA-binding domain"/>
    <property type="match status" value="1"/>
</dbReference>
<gene>
    <name evidence="11" type="ORF">AJ78_05058</name>
</gene>
<feature type="domain" description="Zn(2)-C6 fungal-type" evidence="10">
    <location>
        <begin position="84"/>
        <end position="113"/>
    </location>
</feature>
<comment type="function">
    <text evidence="8">Transcription factor that specifically regulates the neosartoricin B biosynthesis gene cluster.</text>
</comment>
<dbReference type="PANTHER" id="PTHR31001:SF40">
    <property type="entry name" value="ZN(II)2CYS6 TRANSCRIPTION FACTOR (EUROFUNG)"/>
    <property type="match status" value="1"/>
</dbReference>
<evidence type="ECO:0000256" key="9">
    <source>
        <dbReference type="SAM" id="MobiDB-lite"/>
    </source>
</evidence>
<reference evidence="11 12" key="1">
    <citation type="submission" date="2015-07" db="EMBL/GenBank/DDBJ databases">
        <title>Emmonsia species relationships and genome sequence.</title>
        <authorList>
            <consortium name="The Broad Institute Genomics Platform"/>
            <person name="Cuomo C.A."/>
            <person name="Munoz J.F."/>
            <person name="Imamovic A."/>
            <person name="Priest M.E."/>
            <person name="Young S."/>
            <person name="Clay O.K."/>
            <person name="McEwen J.G."/>
        </authorList>
    </citation>
    <scope>NUCLEOTIDE SEQUENCE [LARGE SCALE GENOMIC DNA]</scope>
    <source>
        <strain evidence="11 12">UAMH 9510</strain>
    </source>
</reference>
<dbReference type="PROSITE" id="PS50048">
    <property type="entry name" value="ZN2_CY6_FUNGAL_2"/>
    <property type="match status" value="1"/>
</dbReference>
<evidence type="ECO:0000259" key="10">
    <source>
        <dbReference type="PROSITE" id="PS50048"/>
    </source>
</evidence>
<evidence type="ECO:0000256" key="2">
    <source>
        <dbReference type="ARBA" id="ARBA00018346"/>
    </source>
</evidence>
<feature type="compositionally biased region" description="Basic and acidic residues" evidence="9">
    <location>
        <begin position="137"/>
        <end position="151"/>
    </location>
</feature>
<evidence type="ECO:0000313" key="11">
    <source>
        <dbReference type="EMBL" id="OJD14628.1"/>
    </source>
</evidence>
<dbReference type="OrthoDB" id="424974at2759"/>
<protein>
    <recommendedName>
        <fullName evidence="2">C6 finger domain transcription factor nscR</fullName>
    </recommendedName>
    <alternativeName>
        <fullName evidence="7">Neosartiricin B biosynthesis protein R</fullName>
    </alternativeName>
</protein>
<name>A0A1J9QFB3_9EURO</name>
<evidence type="ECO:0000256" key="7">
    <source>
        <dbReference type="ARBA" id="ARBA00031692"/>
    </source>
</evidence>
<dbReference type="GO" id="GO:0008270">
    <property type="term" value="F:zinc ion binding"/>
    <property type="evidence" value="ECO:0007669"/>
    <property type="project" value="InterPro"/>
</dbReference>
<dbReference type="EMBL" id="LGRN01000208">
    <property type="protein sequence ID" value="OJD14628.1"/>
    <property type="molecule type" value="Genomic_DNA"/>
</dbReference>
<sequence length="230" mass="24353">MNHSSVSPTPPQLLGSSSTQRPPGPAESNNSYPRGGDGGGGEGGVGGEPGARSAGGGSTANRGAGGAAATSAPRIRRRNRMITSCLECRRRKLKCDRLHPCTNCSKTKRDCLFLAPALDPNSRKKLTELKEKMGSLERSLEQDAADRRVLSPEEGGVDSNTLGGLLENPTEGNVPVPEDEKDLKPTALAVQDAAYEDGSDDDTYDLGFKLGKLRMTDRVGGFFRPKIADE</sequence>
<dbReference type="PANTHER" id="PTHR31001">
    <property type="entry name" value="UNCHARACTERIZED TRANSCRIPTIONAL REGULATORY PROTEIN"/>
    <property type="match status" value="1"/>
</dbReference>
<dbReference type="GO" id="GO:0003677">
    <property type="term" value="F:DNA binding"/>
    <property type="evidence" value="ECO:0007669"/>
    <property type="project" value="UniProtKB-KW"/>
</dbReference>
<dbReference type="Pfam" id="PF00172">
    <property type="entry name" value="Zn_clus"/>
    <property type="match status" value="1"/>
</dbReference>
<keyword evidence="5" id="KW-0804">Transcription</keyword>
<dbReference type="VEuPathDB" id="FungiDB:AJ78_05058"/>
<evidence type="ECO:0000256" key="3">
    <source>
        <dbReference type="ARBA" id="ARBA00023015"/>
    </source>
</evidence>
<evidence type="ECO:0000256" key="5">
    <source>
        <dbReference type="ARBA" id="ARBA00023163"/>
    </source>
</evidence>
<keyword evidence="3" id="KW-0805">Transcription regulation</keyword>
<dbReference type="SMART" id="SM00066">
    <property type="entry name" value="GAL4"/>
    <property type="match status" value="1"/>
</dbReference>
<dbReference type="PROSITE" id="PS00463">
    <property type="entry name" value="ZN2_CY6_FUNGAL_1"/>
    <property type="match status" value="1"/>
</dbReference>
<proteinExistence type="predicted"/>
<feature type="region of interest" description="Disordered" evidence="9">
    <location>
        <begin position="1"/>
        <end position="75"/>
    </location>
</feature>
<comment type="caution">
    <text evidence="11">The sequence shown here is derived from an EMBL/GenBank/DDBJ whole genome shotgun (WGS) entry which is preliminary data.</text>
</comment>
<feature type="compositionally biased region" description="Polar residues" evidence="9">
    <location>
        <begin position="14"/>
        <end position="32"/>
    </location>
</feature>
<dbReference type="STRING" id="1447872.A0A1J9QFB3"/>
<evidence type="ECO:0000313" key="12">
    <source>
        <dbReference type="Proteomes" id="UP000182235"/>
    </source>
</evidence>
<dbReference type="Proteomes" id="UP000182235">
    <property type="component" value="Unassembled WGS sequence"/>
</dbReference>
<accession>A0A1J9QFB3</accession>
<evidence type="ECO:0000256" key="1">
    <source>
        <dbReference type="ARBA" id="ARBA00004123"/>
    </source>
</evidence>
<comment type="subcellular location">
    <subcellularLocation>
        <location evidence="1">Nucleus</location>
    </subcellularLocation>
</comment>
<evidence type="ECO:0000256" key="8">
    <source>
        <dbReference type="ARBA" id="ARBA00045154"/>
    </source>
</evidence>
<organism evidence="11 12">
    <name type="scientific">Emergomyces pasteurianus Ep9510</name>
    <dbReference type="NCBI Taxonomy" id="1447872"/>
    <lineage>
        <taxon>Eukaryota</taxon>
        <taxon>Fungi</taxon>
        <taxon>Dikarya</taxon>
        <taxon>Ascomycota</taxon>
        <taxon>Pezizomycotina</taxon>
        <taxon>Eurotiomycetes</taxon>
        <taxon>Eurotiomycetidae</taxon>
        <taxon>Onygenales</taxon>
        <taxon>Ajellomycetaceae</taxon>
        <taxon>Emergomyces</taxon>
    </lineage>
</organism>
<dbReference type="GO" id="GO:0000981">
    <property type="term" value="F:DNA-binding transcription factor activity, RNA polymerase II-specific"/>
    <property type="evidence" value="ECO:0007669"/>
    <property type="project" value="InterPro"/>
</dbReference>
<evidence type="ECO:0000256" key="4">
    <source>
        <dbReference type="ARBA" id="ARBA00023125"/>
    </source>
</evidence>
<feature type="region of interest" description="Disordered" evidence="9">
    <location>
        <begin position="137"/>
        <end position="182"/>
    </location>
</feature>
<dbReference type="Gene3D" id="4.10.240.10">
    <property type="entry name" value="Zn(2)-C6 fungal-type DNA-binding domain"/>
    <property type="match status" value="1"/>
</dbReference>
<dbReference type="AlphaFoldDB" id="A0A1J9QFB3"/>
<keyword evidence="12" id="KW-1185">Reference proteome</keyword>
<dbReference type="GO" id="GO:0005634">
    <property type="term" value="C:nucleus"/>
    <property type="evidence" value="ECO:0007669"/>
    <property type="project" value="UniProtKB-SubCell"/>
</dbReference>
<dbReference type="InterPro" id="IPR050613">
    <property type="entry name" value="Sec_Metabolite_Reg"/>
</dbReference>
<feature type="non-terminal residue" evidence="11">
    <location>
        <position position="230"/>
    </location>
</feature>
<dbReference type="InterPro" id="IPR036864">
    <property type="entry name" value="Zn2-C6_fun-type_DNA-bd_sf"/>
</dbReference>
<dbReference type="InterPro" id="IPR001138">
    <property type="entry name" value="Zn2Cys6_DnaBD"/>
</dbReference>
<evidence type="ECO:0000256" key="6">
    <source>
        <dbReference type="ARBA" id="ARBA00023242"/>
    </source>
</evidence>
<keyword evidence="6" id="KW-0539">Nucleus</keyword>